<dbReference type="InterPro" id="IPR044925">
    <property type="entry name" value="His-Me_finger_sf"/>
</dbReference>
<dbReference type="RefSeq" id="WP_108829298.1">
    <property type="nucleotide sequence ID" value="NZ_OMOR01000001.1"/>
</dbReference>
<dbReference type="OrthoDB" id="7728307at2"/>
<dbReference type="EMBL" id="OMOR01000001">
    <property type="protein sequence ID" value="SPH22343.1"/>
    <property type="molecule type" value="Genomic_DNA"/>
</dbReference>
<dbReference type="SUPFAM" id="SSF54060">
    <property type="entry name" value="His-Me finger endonucleases"/>
    <property type="match status" value="1"/>
</dbReference>
<feature type="domain" description="Zinc-binding loop region of homing endonuclease" evidence="1">
    <location>
        <begin position="77"/>
        <end position="113"/>
    </location>
</feature>
<reference evidence="2 3" key="1">
    <citation type="submission" date="2018-03" db="EMBL/GenBank/DDBJ databases">
        <authorList>
            <person name="Keele B.F."/>
        </authorList>
    </citation>
    <scope>NUCLEOTIDE SEQUENCE [LARGE SCALE GENOMIC DNA]</scope>
    <source>
        <strain evidence="2 3">CECT 8599</strain>
    </source>
</reference>
<dbReference type="Gene3D" id="3.90.75.10">
    <property type="entry name" value="Homing Intron 3 (I-ppo) Encoded Endonuclease, Chain A"/>
    <property type="match status" value="1"/>
</dbReference>
<dbReference type="InterPro" id="IPR008704">
    <property type="entry name" value="Endonuclease_Zinc-binding_loop"/>
</dbReference>
<dbReference type="GO" id="GO:0004519">
    <property type="term" value="F:endonuclease activity"/>
    <property type="evidence" value="ECO:0007669"/>
    <property type="project" value="InterPro"/>
</dbReference>
<evidence type="ECO:0000313" key="2">
    <source>
        <dbReference type="EMBL" id="SPH22343.1"/>
    </source>
</evidence>
<evidence type="ECO:0000313" key="3">
    <source>
        <dbReference type="Proteomes" id="UP000244880"/>
    </source>
</evidence>
<keyword evidence="3" id="KW-1185">Reference proteome</keyword>
<accession>A0A2R8BHA6</accession>
<dbReference type="Proteomes" id="UP000244880">
    <property type="component" value="Unassembled WGS sequence"/>
</dbReference>
<sequence length="125" mass="14868">MIAPRLTRVRDLSQVWYERLLSYHYDAALVKVTELLAETQTDENGCMVTVTAEPRKVRFMSGQDRAYRFVYCIQNQLATNRHQVVRHLCHNRRCMNPRHLTIGDRRDNLNDDRERRANGVDWHTL</sequence>
<gene>
    <name evidence="2" type="ORF">ASD8599_03087</name>
</gene>
<name>A0A2R8BHA6_9RHOB</name>
<dbReference type="Pfam" id="PF05551">
    <property type="entry name" value="zf-His_Me_endon"/>
    <property type="match status" value="1"/>
</dbReference>
<protein>
    <recommendedName>
        <fullName evidence="1">Zinc-binding loop region of homing endonuclease domain-containing protein</fullName>
    </recommendedName>
</protein>
<proteinExistence type="predicted"/>
<organism evidence="2 3">
    <name type="scientific">Ascidiaceihabitans donghaensis</name>
    <dbReference type="NCBI Taxonomy" id="1510460"/>
    <lineage>
        <taxon>Bacteria</taxon>
        <taxon>Pseudomonadati</taxon>
        <taxon>Pseudomonadota</taxon>
        <taxon>Alphaproteobacteria</taxon>
        <taxon>Rhodobacterales</taxon>
        <taxon>Paracoccaceae</taxon>
        <taxon>Ascidiaceihabitans</taxon>
    </lineage>
</organism>
<evidence type="ECO:0000259" key="1">
    <source>
        <dbReference type="Pfam" id="PF05551"/>
    </source>
</evidence>
<dbReference type="InterPro" id="IPR044930">
    <property type="entry name" value="Homing_endonuclease_His-Me"/>
</dbReference>
<dbReference type="AlphaFoldDB" id="A0A2R8BHA6"/>